<dbReference type="PROSITE" id="PS51318">
    <property type="entry name" value="TAT"/>
    <property type="match status" value="1"/>
</dbReference>
<keyword evidence="1" id="KW-0732">Signal</keyword>
<accession>A0A8J2U8X5</accession>
<protein>
    <submittedName>
        <fullName evidence="3">Sugar phosphate isomerase</fullName>
    </submittedName>
</protein>
<feature type="signal peptide" evidence="1">
    <location>
        <begin position="1"/>
        <end position="28"/>
    </location>
</feature>
<dbReference type="SUPFAM" id="SSF51658">
    <property type="entry name" value="Xylose isomerase-like"/>
    <property type="match status" value="1"/>
</dbReference>
<keyword evidence="3" id="KW-0413">Isomerase</keyword>
<comment type="caution">
    <text evidence="3">The sequence shown here is derived from an EMBL/GenBank/DDBJ whole genome shotgun (WGS) entry which is preliminary data.</text>
</comment>
<evidence type="ECO:0000313" key="4">
    <source>
        <dbReference type="Proteomes" id="UP000607559"/>
    </source>
</evidence>
<dbReference type="InterPro" id="IPR006311">
    <property type="entry name" value="TAT_signal"/>
</dbReference>
<dbReference type="Gene3D" id="3.20.20.150">
    <property type="entry name" value="Divalent-metal-dependent TIM barrel enzymes"/>
    <property type="match status" value="1"/>
</dbReference>
<evidence type="ECO:0000256" key="1">
    <source>
        <dbReference type="SAM" id="SignalP"/>
    </source>
</evidence>
<dbReference type="RefSeq" id="WP_188928761.1">
    <property type="nucleotide sequence ID" value="NZ_BMJC01000001.1"/>
</dbReference>
<sequence>MGFSRRTFLKNSALAVAAVNFLPGESFAAFKREMVGVQLYSVRDAMAKDPSGSLKKLADMGYKYVEHAGYNSKEGKFYGYGAKEFKALLDGYGLKMHSGHTRLGPGDWDESKKDFSDGWKRLVDDAAIAGQKYVISPYMDEKLRKDYDDLLRTLEVFNKAGELCKKQGMKFGYHNHDFEFSTVLNNQKVFDIILQHTDPALVTQQLDMGNLYNGGAIAIAIVMQYPDRFELMHVKDEIKATSGNEKYESTILGTGIVNTKQVCDQGRRSGTKYFIIEQESYQGKDPFDSCKEDLEVMKKWGY</sequence>
<dbReference type="InterPro" id="IPR036237">
    <property type="entry name" value="Xyl_isomerase-like_sf"/>
</dbReference>
<dbReference type="InterPro" id="IPR019546">
    <property type="entry name" value="TAT_signal_bac_arc"/>
</dbReference>
<proteinExistence type="predicted"/>
<feature type="domain" description="Xylose isomerase-like TIM barrel" evidence="2">
    <location>
        <begin position="55"/>
        <end position="299"/>
    </location>
</feature>
<reference evidence="3" key="1">
    <citation type="journal article" date="2014" name="Int. J. Syst. Evol. Microbiol.">
        <title>Complete genome sequence of Corynebacterium casei LMG S-19264T (=DSM 44701T), isolated from a smear-ripened cheese.</title>
        <authorList>
            <consortium name="US DOE Joint Genome Institute (JGI-PGF)"/>
            <person name="Walter F."/>
            <person name="Albersmeier A."/>
            <person name="Kalinowski J."/>
            <person name="Ruckert C."/>
        </authorList>
    </citation>
    <scope>NUCLEOTIDE SEQUENCE</scope>
    <source>
        <strain evidence="3">CGMCC 1.15448</strain>
    </source>
</reference>
<dbReference type="Pfam" id="PF01261">
    <property type="entry name" value="AP_endonuc_2"/>
    <property type="match status" value="1"/>
</dbReference>
<gene>
    <name evidence="3" type="ORF">GCM10011511_07850</name>
</gene>
<keyword evidence="4" id="KW-1185">Reference proteome</keyword>
<evidence type="ECO:0000313" key="3">
    <source>
        <dbReference type="EMBL" id="GGA87155.1"/>
    </source>
</evidence>
<dbReference type="EMBL" id="BMJC01000001">
    <property type="protein sequence ID" value="GGA87155.1"/>
    <property type="molecule type" value="Genomic_DNA"/>
</dbReference>
<dbReference type="PANTHER" id="PTHR12110:SF41">
    <property type="entry name" value="INOSOSE DEHYDRATASE"/>
    <property type="match status" value="1"/>
</dbReference>
<dbReference type="GO" id="GO:0016853">
    <property type="term" value="F:isomerase activity"/>
    <property type="evidence" value="ECO:0007669"/>
    <property type="project" value="UniProtKB-KW"/>
</dbReference>
<organism evidence="3 4">
    <name type="scientific">Puia dinghuensis</name>
    <dbReference type="NCBI Taxonomy" id="1792502"/>
    <lineage>
        <taxon>Bacteria</taxon>
        <taxon>Pseudomonadati</taxon>
        <taxon>Bacteroidota</taxon>
        <taxon>Chitinophagia</taxon>
        <taxon>Chitinophagales</taxon>
        <taxon>Chitinophagaceae</taxon>
        <taxon>Puia</taxon>
    </lineage>
</organism>
<reference evidence="3" key="2">
    <citation type="submission" date="2020-09" db="EMBL/GenBank/DDBJ databases">
        <authorList>
            <person name="Sun Q."/>
            <person name="Zhou Y."/>
        </authorList>
    </citation>
    <scope>NUCLEOTIDE SEQUENCE</scope>
    <source>
        <strain evidence="3">CGMCC 1.15448</strain>
    </source>
</reference>
<dbReference type="AlphaFoldDB" id="A0A8J2U8X5"/>
<dbReference type="PANTHER" id="PTHR12110">
    <property type="entry name" value="HYDROXYPYRUVATE ISOMERASE"/>
    <property type="match status" value="1"/>
</dbReference>
<dbReference type="InterPro" id="IPR013022">
    <property type="entry name" value="Xyl_isomerase-like_TIM-brl"/>
</dbReference>
<evidence type="ECO:0000259" key="2">
    <source>
        <dbReference type="Pfam" id="PF01261"/>
    </source>
</evidence>
<dbReference type="InterPro" id="IPR050312">
    <property type="entry name" value="IolE/XylAMocC-like"/>
</dbReference>
<dbReference type="NCBIfam" id="TIGR01409">
    <property type="entry name" value="TAT_signal_seq"/>
    <property type="match status" value="1"/>
</dbReference>
<feature type="chain" id="PRO_5035279830" evidence="1">
    <location>
        <begin position="29"/>
        <end position="302"/>
    </location>
</feature>
<dbReference type="Proteomes" id="UP000607559">
    <property type="component" value="Unassembled WGS sequence"/>
</dbReference>
<name>A0A8J2U8X5_9BACT</name>